<reference evidence="1 2" key="1">
    <citation type="submission" date="2023-08" db="EMBL/GenBank/DDBJ databases">
        <title>Genome sequence of Thermaerobacter compostii strain Ins1, a spore-forming filamentous bacterium isolated from a deep geothermal reservoir.</title>
        <authorList>
            <person name="Bregnard D."/>
            <person name="Gonzalez D."/>
            <person name="Junier P."/>
        </authorList>
    </citation>
    <scope>NUCLEOTIDE SEQUENCE [LARGE SCALE GENOMIC DNA]</scope>
    <source>
        <strain evidence="1 2">Ins1</strain>
    </source>
</reference>
<accession>A0ABZ0QNE4</accession>
<evidence type="ECO:0000313" key="2">
    <source>
        <dbReference type="Proteomes" id="UP001304683"/>
    </source>
</evidence>
<proteinExistence type="predicted"/>
<name>A0ABZ0QNE4_9FIRM</name>
<organism evidence="1 2">
    <name type="scientific">Thermaerobacter composti</name>
    <dbReference type="NCBI Taxonomy" id="554949"/>
    <lineage>
        <taxon>Bacteria</taxon>
        <taxon>Bacillati</taxon>
        <taxon>Bacillota</taxon>
        <taxon>Clostridia</taxon>
        <taxon>Eubacteriales</taxon>
        <taxon>Clostridiales Family XVII. Incertae Sedis</taxon>
        <taxon>Thermaerobacter</taxon>
    </lineage>
</organism>
<dbReference type="InterPro" id="IPR058303">
    <property type="entry name" value="DUF7990"/>
</dbReference>
<keyword evidence="2" id="KW-1185">Reference proteome</keyword>
<gene>
    <name evidence="1" type="ORF">Q5761_11750</name>
</gene>
<dbReference type="Pfam" id="PF25952">
    <property type="entry name" value="DUF7990"/>
    <property type="match status" value="1"/>
</dbReference>
<dbReference type="Proteomes" id="UP001304683">
    <property type="component" value="Chromosome"/>
</dbReference>
<evidence type="ECO:0000313" key="1">
    <source>
        <dbReference type="EMBL" id="WPD19005.1"/>
    </source>
</evidence>
<dbReference type="EMBL" id="CP132508">
    <property type="protein sequence ID" value="WPD19005.1"/>
    <property type="molecule type" value="Genomic_DNA"/>
</dbReference>
<protein>
    <submittedName>
        <fullName evidence="1">Uncharacterized protein</fullName>
    </submittedName>
</protein>
<sequence length="100" mass="11287">MFGRKDPAGADTGGPQQKGGFLTKLRGVLYGMASHGNVTAALRTRMHLEHLFMFITLGDMLGIPVLPPYYSLRILPYAVPNIESWKQRVFRERDFTDAIY</sequence>
<dbReference type="RefSeq" id="WP_318750688.1">
    <property type="nucleotide sequence ID" value="NZ_CP132508.1"/>
</dbReference>